<feature type="compositionally biased region" description="Polar residues" evidence="1">
    <location>
        <begin position="40"/>
        <end position="52"/>
    </location>
</feature>
<organism evidence="3 4">
    <name type="scientific">Alcaligenes xylosoxydans xylosoxydans</name>
    <name type="common">Achromobacter xylosoxidans</name>
    <dbReference type="NCBI Taxonomy" id="85698"/>
    <lineage>
        <taxon>Bacteria</taxon>
        <taxon>Pseudomonadati</taxon>
        <taxon>Pseudomonadota</taxon>
        <taxon>Betaproteobacteria</taxon>
        <taxon>Burkholderiales</taxon>
        <taxon>Alcaligenaceae</taxon>
        <taxon>Achromobacter</taxon>
    </lineage>
</organism>
<dbReference type="OrthoDB" id="8666318at2"/>
<name>A0A1R1JMS6_ALCXX</name>
<dbReference type="AlphaFoldDB" id="A0A1R1JMS6"/>
<protein>
    <submittedName>
        <fullName evidence="3">Uncharacterized protein</fullName>
    </submittedName>
</protein>
<dbReference type="RefSeq" id="WP_076415238.1">
    <property type="nucleotide sequence ID" value="NZ_AP028040.1"/>
</dbReference>
<gene>
    <name evidence="3" type="ORF">BIZ92_32545</name>
</gene>
<accession>A0A1R1JMS6</accession>
<sequence>MAGRRSDGRRRLAPALALLLAAALAAAPVSARTVGGPRAPSQSATQTASMNTDWIDPPAFATAPIGTVRDHACIPPNQGSDDQLNIAAPSRVRPQASGALVIPVCAQGIIPVSQNQKLPRFVAVDTRTGKTYEGVAYEYKRRSPPPGVEVDEIASSRPPKGIPISPGISVGTQFSTDLAAQVGLPKEPAKYEVYIESNGVRSNTVTIEVQAAP</sequence>
<comment type="caution">
    <text evidence="3">The sequence shown here is derived from an EMBL/GenBank/DDBJ whole genome shotgun (WGS) entry which is preliminary data.</text>
</comment>
<reference evidence="3 4" key="1">
    <citation type="submission" date="2016-09" db="EMBL/GenBank/DDBJ databases">
        <title>Phylogenomics of Achromobacter.</title>
        <authorList>
            <person name="Jeukens J."/>
            <person name="Freschi L."/>
            <person name="Vincent A.T."/>
            <person name="Emond-Rheault J.-G."/>
            <person name="Kukavica-Ibrulj I."/>
            <person name="Charette S.J."/>
            <person name="Levesque R.C."/>
        </authorList>
    </citation>
    <scope>NUCLEOTIDE SEQUENCE [LARGE SCALE GENOMIC DNA]</scope>
    <source>
        <strain evidence="3 4">AUS488</strain>
    </source>
</reference>
<feature type="chain" id="PRO_5010159970" evidence="2">
    <location>
        <begin position="32"/>
        <end position="213"/>
    </location>
</feature>
<dbReference type="EMBL" id="MJMN01000042">
    <property type="protein sequence ID" value="OMG79481.1"/>
    <property type="molecule type" value="Genomic_DNA"/>
</dbReference>
<feature type="signal peptide" evidence="2">
    <location>
        <begin position="1"/>
        <end position="31"/>
    </location>
</feature>
<dbReference type="Proteomes" id="UP000187251">
    <property type="component" value="Unassembled WGS sequence"/>
</dbReference>
<feature type="compositionally biased region" description="Low complexity" evidence="1">
    <location>
        <begin position="155"/>
        <end position="165"/>
    </location>
</feature>
<evidence type="ECO:0000256" key="1">
    <source>
        <dbReference type="SAM" id="MobiDB-lite"/>
    </source>
</evidence>
<feature type="region of interest" description="Disordered" evidence="1">
    <location>
        <begin position="143"/>
        <end position="165"/>
    </location>
</feature>
<evidence type="ECO:0000313" key="3">
    <source>
        <dbReference type="EMBL" id="OMG79481.1"/>
    </source>
</evidence>
<keyword evidence="2" id="KW-0732">Signal</keyword>
<evidence type="ECO:0000313" key="4">
    <source>
        <dbReference type="Proteomes" id="UP000187251"/>
    </source>
</evidence>
<proteinExistence type="predicted"/>
<feature type="region of interest" description="Disordered" evidence="1">
    <location>
        <begin position="31"/>
        <end position="53"/>
    </location>
</feature>
<evidence type="ECO:0000256" key="2">
    <source>
        <dbReference type="SAM" id="SignalP"/>
    </source>
</evidence>